<dbReference type="PANTHER" id="PTHR21240:SF30">
    <property type="entry name" value="AMIDOHYDROLASE-RELATED DOMAIN-CONTAINING PROTEIN-RELATED"/>
    <property type="match status" value="1"/>
</dbReference>
<accession>A0A919AIJ2</accession>
<organism evidence="3 4">
    <name type="scientific">Streptomyces spiralis</name>
    <dbReference type="NCBI Taxonomy" id="66376"/>
    <lineage>
        <taxon>Bacteria</taxon>
        <taxon>Bacillati</taxon>
        <taxon>Actinomycetota</taxon>
        <taxon>Actinomycetes</taxon>
        <taxon>Kitasatosporales</taxon>
        <taxon>Streptomycetaceae</taxon>
        <taxon>Streptomyces</taxon>
    </lineage>
</organism>
<dbReference type="GO" id="GO:0005829">
    <property type="term" value="C:cytosol"/>
    <property type="evidence" value="ECO:0007669"/>
    <property type="project" value="TreeGrafter"/>
</dbReference>
<dbReference type="GO" id="GO:0016831">
    <property type="term" value="F:carboxy-lyase activity"/>
    <property type="evidence" value="ECO:0007669"/>
    <property type="project" value="InterPro"/>
</dbReference>
<dbReference type="InterPro" id="IPR006680">
    <property type="entry name" value="Amidohydro-rel"/>
</dbReference>
<dbReference type="EMBL" id="BNBC01000060">
    <property type="protein sequence ID" value="GHF11487.1"/>
    <property type="molecule type" value="Genomic_DNA"/>
</dbReference>
<reference evidence="3" key="1">
    <citation type="journal article" date="2014" name="Int. J. Syst. Evol. Microbiol.">
        <title>Complete genome sequence of Corynebacterium casei LMG S-19264T (=DSM 44701T), isolated from a smear-ripened cheese.</title>
        <authorList>
            <consortium name="US DOE Joint Genome Institute (JGI-PGF)"/>
            <person name="Walter F."/>
            <person name="Albersmeier A."/>
            <person name="Kalinowski J."/>
            <person name="Ruckert C."/>
        </authorList>
    </citation>
    <scope>NUCLEOTIDE SEQUENCE</scope>
    <source>
        <strain evidence="3">JCM 3302</strain>
    </source>
</reference>
<evidence type="ECO:0000313" key="3">
    <source>
        <dbReference type="EMBL" id="GHF11487.1"/>
    </source>
</evidence>
<name>A0A919AIJ2_9ACTN</name>
<evidence type="ECO:0000313" key="4">
    <source>
        <dbReference type="Proteomes" id="UP000641386"/>
    </source>
</evidence>
<dbReference type="InterPro" id="IPR032465">
    <property type="entry name" value="ACMSD"/>
</dbReference>
<dbReference type="Proteomes" id="UP000641386">
    <property type="component" value="Unassembled WGS sequence"/>
</dbReference>
<keyword evidence="1" id="KW-0456">Lyase</keyword>
<protein>
    <submittedName>
        <fullName evidence="3">Amidohydrolase</fullName>
    </submittedName>
</protein>
<dbReference type="Gene3D" id="3.20.20.140">
    <property type="entry name" value="Metal-dependent hydrolases"/>
    <property type="match status" value="1"/>
</dbReference>
<dbReference type="Pfam" id="PF04909">
    <property type="entry name" value="Amidohydro_2"/>
    <property type="match status" value="1"/>
</dbReference>
<evidence type="ECO:0000256" key="1">
    <source>
        <dbReference type="ARBA" id="ARBA00023239"/>
    </source>
</evidence>
<gene>
    <name evidence="3" type="ORF">GCM10014715_78960</name>
</gene>
<keyword evidence="4" id="KW-1185">Reference proteome</keyword>
<comment type="caution">
    <text evidence="3">The sequence shown here is derived from an EMBL/GenBank/DDBJ whole genome shotgun (WGS) entry which is preliminary data.</text>
</comment>
<dbReference type="RefSeq" id="WP_189907604.1">
    <property type="nucleotide sequence ID" value="NZ_BNBC01000060.1"/>
</dbReference>
<dbReference type="GO" id="GO:0019748">
    <property type="term" value="P:secondary metabolic process"/>
    <property type="evidence" value="ECO:0007669"/>
    <property type="project" value="TreeGrafter"/>
</dbReference>
<dbReference type="PANTHER" id="PTHR21240">
    <property type="entry name" value="2-AMINO-3-CARBOXYLMUCONATE-6-SEMIALDEHYDE DECARBOXYLASE"/>
    <property type="match status" value="1"/>
</dbReference>
<dbReference type="GO" id="GO:0016787">
    <property type="term" value="F:hydrolase activity"/>
    <property type="evidence" value="ECO:0007669"/>
    <property type="project" value="InterPro"/>
</dbReference>
<evidence type="ECO:0000259" key="2">
    <source>
        <dbReference type="Pfam" id="PF04909"/>
    </source>
</evidence>
<reference evidence="3" key="2">
    <citation type="submission" date="2020-09" db="EMBL/GenBank/DDBJ databases">
        <authorList>
            <person name="Sun Q."/>
            <person name="Ohkuma M."/>
        </authorList>
    </citation>
    <scope>NUCLEOTIDE SEQUENCE</scope>
    <source>
        <strain evidence="3">JCM 3302</strain>
    </source>
</reference>
<proteinExistence type="predicted"/>
<dbReference type="SUPFAM" id="SSF51556">
    <property type="entry name" value="Metallo-dependent hydrolases"/>
    <property type="match status" value="1"/>
</dbReference>
<feature type="domain" description="Amidohydrolase-related" evidence="2">
    <location>
        <begin position="76"/>
        <end position="348"/>
    </location>
</feature>
<dbReference type="InterPro" id="IPR032466">
    <property type="entry name" value="Metal_Hydrolase"/>
</dbReference>
<dbReference type="AlphaFoldDB" id="A0A919AIJ2"/>
<sequence>MHDLTTGGDRGYLRIATEEAFATPELLATYRRLLDSGDADDPGFTSLWGFYAGDSPRARLLRERLVDLGERRLADMDATGIDHAILSLTSPGVQILDTARATALATHANDVLAEACRRHPDRYTGLTAIAPQDPENAAAEITRGHRDLGFRGVIVNSHTHGAYLDDRRFEPILAAAEDLDTPLYLHPNTPSKGLIGPLLEAGLDGAIYGFAVETGMHLLRLITSGVFDRHPRLRVVVGHLGEAIPFWLPRIDFMHAASVKAGRYAAMKPLQLKPSEYLRRNVWVTTSGMAWQPAIRFVHEVLGADRVMYAMDYPYQCVADEVRHQDELPFSSGDLRAFFQTNAEQVFALKPSA</sequence>